<evidence type="ECO:0008006" key="3">
    <source>
        <dbReference type="Google" id="ProtNLM"/>
    </source>
</evidence>
<accession>A0A6N8FSQ7</accession>
<evidence type="ECO:0000313" key="2">
    <source>
        <dbReference type="Proteomes" id="UP000441797"/>
    </source>
</evidence>
<reference evidence="1 2" key="1">
    <citation type="journal article" date="2019" name="Front. Microbiol.">
        <title>Genomic Features for Desiccation Tolerance and Sugar Biosynthesis in the Extremophile Gloeocapsopsis sp. UTEX B3054.</title>
        <authorList>
            <person name="Urrejola C."/>
            <person name="Alcorta J."/>
            <person name="Salas L."/>
            <person name="Vasquez M."/>
            <person name="Polz M.F."/>
            <person name="Vicuna R."/>
            <person name="Diez B."/>
        </authorList>
    </citation>
    <scope>NUCLEOTIDE SEQUENCE [LARGE SCALE GENOMIC DNA]</scope>
    <source>
        <strain evidence="1 2">1H9</strain>
    </source>
</reference>
<proteinExistence type="predicted"/>
<protein>
    <recommendedName>
        <fullName evidence="3">Bacteriocin</fullName>
    </recommendedName>
</protein>
<organism evidence="1 2">
    <name type="scientific">Gloeocapsopsis dulcis AAB1 = 1H9</name>
    <dbReference type="NCBI Taxonomy" id="1433147"/>
    <lineage>
        <taxon>Bacteria</taxon>
        <taxon>Bacillati</taxon>
        <taxon>Cyanobacteriota</taxon>
        <taxon>Cyanophyceae</taxon>
        <taxon>Oscillatoriophycideae</taxon>
        <taxon>Chroococcales</taxon>
        <taxon>Chroococcaceae</taxon>
        <taxon>Gloeocapsopsis</taxon>
        <taxon>Gloeocapsopsis dulcis</taxon>
    </lineage>
</organism>
<dbReference type="EMBL" id="NAPY01000005">
    <property type="protein sequence ID" value="MUL35784.1"/>
    <property type="molecule type" value="Genomic_DNA"/>
</dbReference>
<dbReference type="Proteomes" id="UP000441797">
    <property type="component" value="Unassembled WGS sequence"/>
</dbReference>
<name>A0A6N8FSQ7_9CHRO</name>
<dbReference type="OrthoDB" id="490865at2"/>
<dbReference type="AlphaFoldDB" id="A0A6N8FSQ7"/>
<gene>
    <name evidence="1" type="ORF">BWI75_05320</name>
</gene>
<comment type="caution">
    <text evidence="1">The sequence shown here is derived from an EMBL/GenBank/DDBJ whole genome shotgun (WGS) entry which is preliminary data.</text>
</comment>
<keyword evidence="2" id="KW-1185">Reference proteome</keyword>
<evidence type="ECO:0000313" key="1">
    <source>
        <dbReference type="EMBL" id="MUL35784.1"/>
    </source>
</evidence>
<dbReference type="RefSeq" id="WP_105222247.1">
    <property type="nucleotide sequence ID" value="NZ_CAWNSU010000006.1"/>
</dbReference>
<sequence length="81" mass="8760">MASIKIFELTPAGAELFQDTESFLNELNDQESLMISGGGGSDLNISNISQVTVSIGISLKSVSVVSQVKSNFYFGKREQKK</sequence>